<accession>A0A1D7YL28</accession>
<keyword evidence="1 3" id="KW-0853">WD repeat</keyword>
<dbReference type="InterPro" id="IPR053299">
    <property type="entry name" value="ASTRA_WD_repeat"/>
</dbReference>
<feature type="repeat" description="WD" evidence="3">
    <location>
        <begin position="1140"/>
        <end position="1183"/>
    </location>
</feature>
<feature type="repeat" description="WD" evidence="3">
    <location>
        <begin position="1095"/>
        <end position="1138"/>
    </location>
</feature>
<name>A0A1D7YL28_9ACTN</name>
<feature type="repeat" description="WD" evidence="3">
    <location>
        <begin position="1050"/>
        <end position="1093"/>
    </location>
</feature>
<dbReference type="InterPro" id="IPR036322">
    <property type="entry name" value="WD40_repeat_dom_sf"/>
</dbReference>
<dbReference type="Gene3D" id="2.130.10.10">
    <property type="entry name" value="YVTN repeat-like/Quinoprotein amine dehydrogenase"/>
    <property type="match status" value="3"/>
</dbReference>
<dbReference type="SUPFAM" id="SSF50494">
    <property type="entry name" value="Trypsin-like serine proteases"/>
    <property type="match status" value="1"/>
</dbReference>
<dbReference type="Pfam" id="PF00400">
    <property type="entry name" value="WD40"/>
    <property type="match status" value="5"/>
</dbReference>
<evidence type="ECO:0000313" key="5">
    <source>
        <dbReference type="Proteomes" id="UP000094960"/>
    </source>
</evidence>
<dbReference type="PROSITE" id="PS00678">
    <property type="entry name" value="WD_REPEATS_1"/>
    <property type="match status" value="5"/>
</dbReference>
<dbReference type="SMART" id="SM00320">
    <property type="entry name" value="WD40"/>
    <property type="match status" value="7"/>
</dbReference>
<dbReference type="PRINTS" id="PR00320">
    <property type="entry name" value="GPROTEINBRPT"/>
</dbReference>
<dbReference type="Pfam" id="PF13365">
    <property type="entry name" value="Trypsin_2"/>
    <property type="match status" value="1"/>
</dbReference>
<dbReference type="InterPro" id="IPR020472">
    <property type="entry name" value="WD40_PAC1"/>
</dbReference>
<organism evidence="4 5">
    <name type="scientific">Streptomyces fodineus</name>
    <dbReference type="NCBI Taxonomy" id="1904616"/>
    <lineage>
        <taxon>Bacteria</taxon>
        <taxon>Bacillati</taxon>
        <taxon>Actinomycetota</taxon>
        <taxon>Actinomycetes</taxon>
        <taxon>Kitasatosporales</taxon>
        <taxon>Streptomycetaceae</taxon>
        <taxon>Streptomyces</taxon>
    </lineage>
</organism>
<dbReference type="KEGG" id="spun:BFF78_39320"/>
<dbReference type="InterPro" id="IPR001680">
    <property type="entry name" value="WD40_rpt"/>
</dbReference>
<feature type="repeat" description="WD" evidence="3">
    <location>
        <begin position="818"/>
        <end position="861"/>
    </location>
</feature>
<dbReference type="SUPFAM" id="SSF50978">
    <property type="entry name" value="WD40 repeat-like"/>
    <property type="match status" value="2"/>
</dbReference>
<dbReference type="EMBL" id="CP017248">
    <property type="protein sequence ID" value="AOR36307.1"/>
    <property type="molecule type" value="Genomic_DNA"/>
</dbReference>
<dbReference type="InterPro" id="IPR015943">
    <property type="entry name" value="WD40/YVTN_repeat-like_dom_sf"/>
</dbReference>
<evidence type="ECO:0000256" key="1">
    <source>
        <dbReference type="ARBA" id="ARBA00022574"/>
    </source>
</evidence>
<protein>
    <submittedName>
        <fullName evidence="4">Uncharacterized protein</fullName>
    </submittedName>
</protein>
<dbReference type="Gene3D" id="2.40.10.120">
    <property type="match status" value="1"/>
</dbReference>
<dbReference type="InterPro" id="IPR009003">
    <property type="entry name" value="Peptidase_S1_PA"/>
</dbReference>
<keyword evidence="2" id="KW-0677">Repeat</keyword>
<evidence type="ECO:0000256" key="2">
    <source>
        <dbReference type="ARBA" id="ARBA00022737"/>
    </source>
</evidence>
<dbReference type="RefSeq" id="WP_069782817.1">
    <property type="nucleotide sequence ID" value="NZ_CP017248.1"/>
</dbReference>
<dbReference type="PROSITE" id="PS50294">
    <property type="entry name" value="WD_REPEATS_REGION"/>
    <property type="match status" value="2"/>
</dbReference>
<proteinExistence type="predicted"/>
<dbReference type="PROSITE" id="PS50082">
    <property type="entry name" value="WD_REPEATS_2"/>
    <property type="match status" value="5"/>
</dbReference>
<dbReference type="PANTHER" id="PTHR44156">
    <property type="entry name" value="SUPERNUMERARY LIMBS, ISOFORM B-RELATED"/>
    <property type="match status" value="1"/>
</dbReference>
<evidence type="ECO:0000256" key="3">
    <source>
        <dbReference type="PROSITE-ProRule" id="PRU00221"/>
    </source>
</evidence>
<dbReference type="InterPro" id="IPR019775">
    <property type="entry name" value="WD40_repeat_CS"/>
</dbReference>
<keyword evidence="5" id="KW-1185">Reference proteome</keyword>
<evidence type="ECO:0000313" key="4">
    <source>
        <dbReference type="EMBL" id="AOR36307.1"/>
    </source>
</evidence>
<gene>
    <name evidence="4" type="ORF">BFF78_39320</name>
</gene>
<sequence>MTSPGLLAQRPSWLVRFPRAHGDGAAGAGVLVGTRHVVTCAHVLDKQFGREDPGPGRSPAAPAEVVVVEFPFADRIGSPGTRMRATVVGWVPIAADGSGDAALLELESEIDLPPDLEPEPEQKTSVACTPAPLACPPGLSGHPFSVHGFPHGSPAARQVTGVVRGASGEEGPWVQLDPEGAAGWAIELGFSGAPVFDKSREAVVGIVVIRDDHRTGHMIPMTYLRRLWPEVRSNCRWRLDLQASYRTHWRPRARGSEPDSRTREWFFTGRTEARRVIRDWLEGKDEALSEHSMLLVTGGPGSGKSALLAHSLVASDPLLSRTVPTAGPCPPIGAFDAAIYLKGRTCDEVTAQLARALDVTASNSDELVASVPESPDGKRFTVLADAVEEAAGQDEAVEIAALLRELSNTGKVRVLASVRTAPAGASRQEILAAFGRSTPRIDLEDSRYLHRPDVAEYVARRLASEQAASARYRACGPDQLRAIGEKVARKARYNFLIAQLTTGWLTDPRGQQPELDDPEWEAELPETVGQAMDRYLRTCRPDTDVVKRLLTALAYARGDGLPRGATWLRMADALASDDDEPAHDLGKVFKSAAQHLVERVNEGSGPHAYRLFHDALDQHLRKTLELEQDTPEAAITAALTDAVPRGGDGERAWAEADAYTRDHLASHAAAAGQLDPLITDAEYLVHATPRNLIRHLYTPSAGSARRTAAVYRNSVNLHATATPAQRRQILALDAARAGATSLQQQLSRRIPEGSWAPRWATKGDFSPALRDSLTGHTDDVFAVACTTLQGRPVAVTGGDDKTLRLWDLAAGTPIGQPLMGHSSRVEEVACTSLGGSPIAVTVDMDRTIRVWDLASGSALGHAPTAPTDLRPSTDAMACAIVDGMPIAVTKDAAGTLWRWELASGTPVGRPLAKVGPAGAVVCTTLGGVPVVVTAASSERPVRVWDLATGAPVGSHPDIRRYGGPMALACTELDGRQVAVTANRQRVQVWDLASGAAIGDPLTYHSAAPLEFVVDVACTSLGSTPVAVTVHSEGEVRVWDLASGTPVGQPLLGHTNLVHAVACTSLHGKPIAVTTGRDHTVRLWDLTAGSSGEGPPAGHTGQVTAAACTSLSGRPVAVTTSRDESIRLWDLASGTPVGRPLLGHTGPVTAVACTSLHGKPIAVTAGDDKTVRLWDLASRTPIGQPMTGHTRGVDGVACTTLRGRPVAVTIGSDSTAWVWDLISRTLVVRLIGPVRDRVLTHRAISCTSVDGAPFVVTGGPPAARAWDLTSYIQLSNDSDHMTDSTQVACTVLDGMPVAVTPDGPGTAYVWSLTTGERIGRPLVVPAGRMRIDTCADLDGTPVAVTTGDHEAVHVWDLRTGEVTGRVIANRVDVVTLGEEGHLVVGMGRDIAVFTRRLRHSSTGPHPVPDV</sequence>
<feature type="repeat" description="WD" evidence="3">
    <location>
        <begin position="773"/>
        <end position="816"/>
    </location>
</feature>
<reference evidence="5" key="1">
    <citation type="submission" date="2016-09" db="EMBL/GenBank/DDBJ databases">
        <title>Streptomyces puniciscabiei strain:TW1S1 Genome sequencing and assembly.</title>
        <authorList>
            <person name="Kim M.-K."/>
            <person name="Kim S.B."/>
        </authorList>
    </citation>
    <scope>NUCLEOTIDE SEQUENCE [LARGE SCALE GENOMIC DNA]</scope>
    <source>
        <strain evidence="5">TW1S1</strain>
    </source>
</reference>
<dbReference type="Proteomes" id="UP000094960">
    <property type="component" value="Chromosome"/>
</dbReference>